<dbReference type="PROSITE" id="PS50005">
    <property type="entry name" value="TPR"/>
    <property type="match status" value="1"/>
</dbReference>
<keyword evidence="4" id="KW-1185">Reference proteome</keyword>
<feature type="chain" id="PRO_5036810710" description="Outer membrane lipoprotein BamD-like domain-containing protein" evidence="2">
    <location>
        <begin position="31"/>
        <end position="333"/>
    </location>
</feature>
<reference evidence="3" key="1">
    <citation type="submission" date="2021-03" db="EMBL/GenBank/DDBJ databases">
        <title>Description of Psychrosphaera ytuae sp. nov. isolated from deep sea sediment of South China Sea.</title>
        <authorList>
            <person name="Zhang J."/>
            <person name="Xu X.-D."/>
        </authorList>
    </citation>
    <scope>NUCLEOTIDE SEQUENCE</scope>
    <source>
        <strain evidence="3">MTZ26</strain>
    </source>
</reference>
<feature type="signal peptide" evidence="2">
    <location>
        <begin position="1"/>
        <end position="30"/>
    </location>
</feature>
<dbReference type="SUPFAM" id="SSF48452">
    <property type="entry name" value="TPR-like"/>
    <property type="match status" value="2"/>
</dbReference>
<dbReference type="AlphaFoldDB" id="A0A975HJC9"/>
<dbReference type="InterPro" id="IPR011990">
    <property type="entry name" value="TPR-like_helical_dom_sf"/>
</dbReference>
<dbReference type="RefSeq" id="WP_208833133.1">
    <property type="nucleotide sequence ID" value="NZ_CP072110.1"/>
</dbReference>
<dbReference type="KEGG" id="psym:J1N51_06575"/>
<keyword evidence="2" id="KW-0732">Signal</keyword>
<dbReference type="Gene3D" id="1.25.40.10">
    <property type="entry name" value="Tetratricopeptide repeat domain"/>
    <property type="match status" value="1"/>
</dbReference>
<sequence length="333" mass="37168">MIDWIKLFITSVLVLLVLLIAIILPSPSQASQTETKQPPITQPLVQVQTLITNNQLQQANTLIDDLLKDDPDNTDALYWKGVVSGYQAKQASIFKAGAFAKQSRRAFEKALEVDATYVAGYQGLIGFYLDAPAIAGGSAKKAQQLAEQLKAFAPLEGALSLLRVAQYRENEEQIEHYISQLEQSFPSSPQAQFAVGFYFQDLKNYDKAYRAFKRATNLDDSAASTGYISDQQQGAIQSAIQSALYQLGRNAVFSEKHLEDGIKAMKRYLALEQLPDLPSKTWGQYRLSQLYVLNQQPQAAKQTLSVLHEALLAEEHNQDRELLKLVKRSLKTL</sequence>
<protein>
    <recommendedName>
        <fullName evidence="5">Outer membrane lipoprotein BamD-like domain-containing protein</fullName>
    </recommendedName>
</protein>
<evidence type="ECO:0000256" key="2">
    <source>
        <dbReference type="SAM" id="SignalP"/>
    </source>
</evidence>
<gene>
    <name evidence="3" type="ORF">J1N51_06575</name>
</gene>
<name>A0A975HJC9_9GAMM</name>
<dbReference type="InterPro" id="IPR019734">
    <property type="entry name" value="TPR_rpt"/>
</dbReference>
<evidence type="ECO:0008006" key="5">
    <source>
        <dbReference type="Google" id="ProtNLM"/>
    </source>
</evidence>
<evidence type="ECO:0000256" key="1">
    <source>
        <dbReference type="PROSITE-ProRule" id="PRU00339"/>
    </source>
</evidence>
<organism evidence="3 4">
    <name type="scientific">Psychrosphaera ytuae</name>
    <dbReference type="NCBI Taxonomy" id="2820710"/>
    <lineage>
        <taxon>Bacteria</taxon>
        <taxon>Pseudomonadati</taxon>
        <taxon>Pseudomonadota</taxon>
        <taxon>Gammaproteobacteria</taxon>
        <taxon>Alteromonadales</taxon>
        <taxon>Pseudoalteromonadaceae</taxon>
        <taxon>Psychrosphaera</taxon>
    </lineage>
</organism>
<evidence type="ECO:0000313" key="3">
    <source>
        <dbReference type="EMBL" id="QTH65098.1"/>
    </source>
</evidence>
<dbReference type="Proteomes" id="UP000682739">
    <property type="component" value="Chromosome"/>
</dbReference>
<proteinExistence type="predicted"/>
<evidence type="ECO:0000313" key="4">
    <source>
        <dbReference type="Proteomes" id="UP000682739"/>
    </source>
</evidence>
<accession>A0A975HJC9</accession>
<dbReference type="EMBL" id="CP072110">
    <property type="protein sequence ID" value="QTH65098.1"/>
    <property type="molecule type" value="Genomic_DNA"/>
</dbReference>
<keyword evidence="1" id="KW-0802">TPR repeat</keyword>
<feature type="repeat" description="TPR" evidence="1">
    <location>
        <begin position="189"/>
        <end position="222"/>
    </location>
</feature>